<keyword evidence="3" id="KW-1185">Reference proteome</keyword>
<dbReference type="KEGG" id="pabo:BCY86_00545"/>
<name>A0A1L6MV27_9BACT</name>
<evidence type="ECO:0000313" key="2">
    <source>
        <dbReference type="EMBL" id="APR99331.1"/>
    </source>
</evidence>
<proteinExistence type="predicted"/>
<feature type="transmembrane region" description="Helical" evidence="1">
    <location>
        <begin position="52"/>
        <end position="71"/>
    </location>
</feature>
<evidence type="ECO:0000256" key="1">
    <source>
        <dbReference type="SAM" id="Phobius"/>
    </source>
</evidence>
<protein>
    <submittedName>
        <fullName evidence="2">Uncharacterized protein</fullName>
    </submittedName>
</protein>
<gene>
    <name evidence="2" type="ORF">BCY86_00545</name>
</gene>
<dbReference type="STRING" id="1882918.BCY86_00545"/>
<dbReference type="OrthoDB" id="5504520at2"/>
<organism evidence="2 3">
    <name type="scientific">Pajaroellobacter abortibovis</name>
    <dbReference type="NCBI Taxonomy" id="1882918"/>
    <lineage>
        <taxon>Bacteria</taxon>
        <taxon>Pseudomonadati</taxon>
        <taxon>Myxococcota</taxon>
        <taxon>Polyangia</taxon>
        <taxon>Polyangiales</taxon>
        <taxon>Polyangiaceae</taxon>
    </lineage>
</organism>
<evidence type="ECO:0000313" key="3">
    <source>
        <dbReference type="Proteomes" id="UP000185544"/>
    </source>
</evidence>
<dbReference type="Proteomes" id="UP000185544">
    <property type="component" value="Chromosome"/>
</dbReference>
<sequence>MNQRIEYRFELNRSYFRKNIGYGLGGVSSFLLGAALYLLWRQFSGASEGVEWSFPLLVLGLMLGGGAWWSLKGSKPLAIRVGDGGVAYEKGGFQRIPWYSITQIVWDPHQKSINVYGFSEEGSQTLILIRVEESPEAVSFLLQEARRRVPVAVQLQDADIASEVKGRGIEGHPPLLMEPIQVVGKPCAASGRLISYEPDARVCLSCGRIYHFTRVPSFCVCQGVEALRA</sequence>
<dbReference type="RefSeq" id="WP_075275964.1">
    <property type="nucleotide sequence ID" value="NZ_CP016908.1"/>
</dbReference>
<reference evidence="2 3" key="1">
    <citation type="submission" date="2016-08" db="EMBL/GenBank/DDBJ databases">
        <title>Identification and validation of antigenic proteins from Pajaroellobacter abortibovis using de-novo genome sequence assembly and reverse vaccinology.</title>
        <authorList>
            <person name="Welly B.T."/>
            <person name="Miller M.R."/>
            <person name="Stott J.L."/>
            <person name="Blanchard M.T."/>
            <person name="Islas-Trejo A.D."/>
            <person name="O'Rourke S.M."/>
            <person name="Young A.E."/>
            <person name="Medrano J.F."/>
            <person name="Van Eenennaam A.L."/>
        </authorList>
    </citation>
    <scope>NUCLEOTIDE SEQUENCE [LARGE SCALE GENOMIC DNA]</scope>
    <source>
        <strain evidence="2 3">BTF92-0548A/99-0131</strain>
    </source>
</reference>
<accession>A0A1L6MV27</accession>
<feature type="transmembrane region" description="Helical" evidence="1">
    <location>
        <begin position="20"/>
        <end position="40"/>
    </location>
</feature>
<dbReference type="AlphaFoldDB" id="A0A1L6MV27"/>
<keyword evidence="1" id="KW-0812">Transmembrane</keyword>
<keyword evidence="1" id="KW-0472">Membrane</keyword>
<keyword evidence="1" id="KW-1133">Transmembrane helix</keyword>
<dbReference type="EMBL" id="CP016908">
    <property type="protein sequence ID" value="APR99331.1"/>
    <property type="molecule type" value="Genomic_DNA"/>
</dbReference>